<comment type="caution">
    <text evidence="1">The sequence shown here is derived from an EMBL/GenBank/DDBJ whole genome shotgun (WGS) entry which is preliminary data.</text>
</comment>
<proteinExistence type="predicted"/>
<name>A0ABN0YY85_9ACTN</name>
<sequence>MIGRRLVRLTASWHLFKDRPADGPVDVWLADDRGGSTLITTGSDRCLVVESSRPHDGYDMGECGRIGVLPVHEGVPLADHLGEVVRGVQEEWDPRTGRVALELEFASRSVRCESGGDGDLHILAARPLPRGKC</sequence>
<evidence type="ECO:0000313" key="1">
    <source>
        <dbReference type="EMBL" id="GAA0420712.1"/>
    </source>
</evidence>
<protein>
    <submittedName>
        <fullName evidence="1">Uncharacterized protein</fullName>
    </submittedName>
</protein>
<organism evidence="1 2">
    <name type="scientific">Streptomyces luteireticuli</name>
    <dbReference type="NCBI Taxonomy" id="173858"/>
    <lineage>
        <taxon>Bacteria</taxon>
        <taxon>Bacillati</taxon>
        <taxon>Actinomycetota</taxon>
        <taxon>Actinomycetes</taxon>
        <taxon>Kitasatosporales</taxon>
        <taxon>Streptomycetaceae</taxon>
        <taxon>Streptomyces</taxon>
    </lineage>
</organism>
<reference evidence="1 2" key="1">
    <citation type="journal article" date="2019" name="Int. J. Syst. Evol. Microbiol.">
        <title>The Global Catalogue of Microorganisms (GCM) 10K type strain sequencing project: providing services to taxonomists for standard genome sequencing and annotation.</title>
        <authorList>
            <consortium name="The Broad Institute Genomics Platform"/>
            <consortium name="The Broad Institute Genome Sequencing Center for Infectious Disease"/>
            <person name="Wu L."/>
            <person name="Ma J."/>
        </authorList>
    </citation>
    <scope>NUCLEOTIDE SEQUENCE [LARGE SCALE GENOMIC DNA]</scope>
    <source>
        <strain evidence="1 2">JCM 4788</strain>
    </source>
</reference>
<gene>
    <name evidence="1" type="ORF">GCM10010357_47560</name>
</gene>
<keyword evidence="2" id="KW-1185">Reference proteome</keyword>
<dbReference type="Proteomes" id="UP001500879">
    <property type="component" value="Unassembled WGS sequence"/>
</dbReference>
<dbReference type="EMBL" id="BAAABX010000051">
    <property type="protein sequence ID" value="GAA0420712.1"/>
    <property type="molecule type" value="Genomic_DNA"/>
</dbReference>
<accession>A0ABN0YY85</accession>
<evidence type="ECO:0000313" key="2">
    <source>
        <dbReference type="Proteomes" id="UP001500879"/>
    </source>
</evidence>